<name>A0ABU3D666_9FLAO</name>
<dbReference type="RefSeq" id="WP_311503368.1">
    <property type="nucleotide sequence ID" value="NZ_JAVRHK010000007.1"/>
</dbReference>
<dbReference type="EMBL" id="JAVRHK010000007">
    <property type="protein sequence ID" value="MDT0677023.1"/>
    <property type="molecule type" value="Genomic_DNA"/>
</dbReference>
<dbReference type="NCBIfam" id="NF033832">
    <property type="entry name" value="sce7726_fam"/>
    <property type="match status" value="1"/>
</dbReference>
<dbReference type="InterPro" id="IPR047729">
    <property type="entry name" value="Sce7726-like"/>
</dbReference>
<gene>
    <name evidence="1" type="ORF">RM539_10560</name>
</gene>
<sequence>MKYEKSGFIIMNIKQDNLDIDIVKRIAKDYNTLDYPITLLSHLEKAYPKKNFHGHSKFDLHRIINNLLMNNYSGENIHKYKLVEKFKSLKRVTAAFEINVNSSRLDFLAINGVSTSFEIKSRLDNLYKLNKQLNDYQKAFEFNYLVIDKIHLDNALAMIPENIGLWVYEKNKYNEVRKASLSNKIDTKFQLSLLTKKEMRLYFNCDKPKLIIEKYDNEEINKAFKSILKTRYNTKWNFLVNNRSKIFPIDFQFFFKQNIDPSSVYKC</sequence>
<evidence type="ECO:0000313" key="1">
    <source>
        <dbReference type="EMBL" id="MDT0677023.1"/>
    </source>
</evidence>
<proteinExistence type="predicted"/>
<evidence type="ECO:0000313" key="2">
    <source>
        <dbReference type="Proteomes" id="UP001262582"/>
    </source>
</evidence>
<organism evidence="1 2">
    <name type="scientific">Autumnicola musiva</name>
    <dbReference type="NCBI Taxonomy" id="3075589"/>
    <lineage>
        <taxon>Bacteria</taxon>
        <taxon>Pseudomonadati</taxon>
        <taxon>Bacteroidota</taxon>
        <taxon>Flavobacteriia</taxon>
        <taxon>Flavobacteriales</taxon>
        <taxon>Flavobacteriaceae</taxon>
        <taxon>Autumnicola</taxon>
    </lineage>
</organism>
<reference evidence="1 2" key="1">
    <citation type="submission" date="2023-09" db="EMBL/GenBank/DDBJ databases">
        <authorList>
            <person name="Rey-Velasco X."/>
        </authorList>
    </citation>
    <scope>NUCLEOTIDE SEQUENCE [LARGE SCALE GENOMIC DNA]</scope>
    <source>
        <strain evidence="1 2">F117</strain>
    </source>
</reference>
<keyword evidence="2" id="KW-1185">Reference proteome</keyword>
<dbReference type="Proteomes" id="UP001262582">
    <property type="component" value="Unassembled WGS sequence"/>
</dbReference>
<comment type="caution">
    <text evidence="1">The sequence shown here is derived from an EMBL/GenBank/DDBJ whole genome shotgun (WGS) entry which is preliminary data.</text>
</comment>
<accession>A0ABU3D666</accession>
<protein>
    <submittedName>
        <fullName evidence="1">Sce7726 family protein</fullName>
    </submittedName>
</protein>